<sequence length="117" mass="13091">MIHFSCLPWTRGNASAAVHEILRRKNLLRGPMSTKGIRAMIKRSEETGKLGVQTGRGRKRIPLVLVDAVKTDVDIQSQTSEFGDSNARAVSRQTGYSTAPSKKYSEKIMHNFPYMIL</sequence>
<proteinExistence type="predicted"/>
<keyword evidence="2" id="KW-1185">Reference proteome</keyword>
<gene>
    <name evidence="1" type="ORF">TNCT_279051</name>
</gene>
<protein>
    <submittedName>
        <fullName evidence="1">Uncharacterized protein</fullName>
    </submittedName>
</protein>
<dbReference type="AlphaFoldDB" id="A0A8X6JKK8"/>
<evidence type="ECO:0000313" key="2">
    <source>
        <dbReference type="Proteomes" id="UP000887116"/>
    </source>
</evidence>
<organism evidence="1 2">
    <name type="scientific">Trichonephila clavata</name>
    <name type="common">Joro spider</name>
    <name type="synonym">Nephila clavata</name>
    <dbReference type="NCBI Taxonomy" id="2740835"/>
    <lineage>
        <taxon>Eukaryota</taxon>
        <taxon>Metazoa</taxon>
        <taxon>Ecdysozoa</taxon>
        <taxon>Arthropoda</taxon>
        <taxon>Chelicerata</taxon>
        <taxon>Arachnida</taxon>
        <taxon>Araneae</taxon>
        <taxon>Araneomorphae</taxon>
        <taxon>Entelegynae</taxon>
        <taxon>Araneoidea</taxon>
        <taxon>Nephilidae</taxon>
        <taxon>Trichonephila</taxon>
    </lineage>
</organism>
<dbReference type="EMBL" id="BMAO01006659">
    <property type="protein sequence ID" value="GFR10266.1"/>
    <property type="molecule type" value="Genomic_DNA"/>
</dbReference>
<dbReference type="Proteomes" id="UP000887116">
    <property type="component" value="Unassembled WGS sequence"/>
</dbReference>
<reference evidence="1" key="1">
    <citation type="submission" date="2020-07" db="EMBL/GenBank/DDBJ databases">
        <title>Multicomponent nature underlies the extraordinary mechanical properties of spider dragline silk.</title>
        <authorList>
            <person name="Kono N."/>
            <person name="Nakamura H."/>
            <person name="Mori M."/>
            <person name="Yoshida Y."/>
            <person name="Ohtoshi R."/>
            <person name="Malay A.D."/>
            <person name="Moran D.A.P."/>
            <person name="Tomita M."/>
            <person name="Numata K."/>
            <person name="Arakawa K."/>
        </authorList>
    </citation>
    <scope>NUCLEOTIDE SEQUENCE</scope>
</reference>
<evidence type="ECO:0000313" key="1">
    <source>
        <dbReference type="EMBL" id="GFR10266.1"/>
    </source>
</evidence>
<comment type="caution">
    <text evidence="1">The sequence shown here is derived from an EMBL/GenBank/DDBJ whole genome shotgun (WGS) entry which is preliminary data.</text>
</comment>
<accession>A0A8X6JKK8</accession>
<name>A0A8X6JKK8_TRICU</name>